<organism evidence="1 2">
    <name type="scientific">Brucella haematophila</name>
    <dbReference type="NCBI Taxonomy" id="419474"/>
    <lineage>
        <taxon>Bacteria</taxon>
        <taxon>Pseudomonadati</taxon>
        <taxon>Pseudomonadota</taxon>
        <taxon>Alphaproteobacteria</taxon>
        <taxon>Hyphomicrobiales</taxon>
        <taxon>Brucellaceae</taxon>
        <taxon>Brucella/Ochrobactrum group</taxon>
        <taxon>Brucella</taxon>
    </lineage>
</organism>
<accession>A0ABX1DIG4</accession>
<sequence>MVDIGKCRFRKKTQTFRVDGQDFLAFERIDRNKVGGQFAIRGGVFAKRKKIGGACCLPSWYLACLPAALAGNREITACTLCCSKPGLLGSIRDKF</sequence>
<dbReference type="Proteomes" id="UP000704467">
    <property type="component" value="Unassembled WGS sequence"/>
</dbReference>
<name>A0ABX1DIG4_9HYPH</name>
<dbReference type="EMBL" id="JAAVLN010000001">
    <property type="protein sequence ID" value="NKC02759.1"/>
    <property type="molecule type" value="Genomic_DNA"/>
</dbReference>
<protein>
    <submittedName>
        <fullName evidence="1">Uncharacterized protein</fullName>
    </submittedName>
</protein>
<comment type="caution">
    <text evidence="1">The sequence shown here is derived from an EMBL/GenBank/DDBJ whole genome shotgun (WGS) entry which is preliminary data.</text>
</comment>
<evidence type="ECO:0000313" key="1">
    <source>
        <dbReference type="EMBL" id="NKC02759.1"/>
    </source>
</evidence>
<gene>
    <name evidence="1" type="ORF">HED55_03385</name>
</gene>
<keyword evidence="2" id="KW-1185">Reference proteome</keyword>
<proteinExistence type="predicted"/>
<evidence type="ECO:0000313" key="2">
    <source>
        <dbReference type="Proteomes" id="UP000704467"/>
    </source>
</evidence>
<reference evidence="1 2" key="1">
    <citation type="submission" date="2020-03" db="EMBL/GenBank/DDBJ databases">
        <title>Whole genome sequencing of clinical and environmental type strains of Ochrobactrum.</title>
        <authorList>
            <person name="Dharne M."/>
        </authorList>
    </citation>
    <scope>NUCLEOTIDE SEQUENCE [LARGE SCALE GENOMIC DNA]</scope>
    <source>
        <strain evidence="1 2">CIP 109452</strain>
    </source>
</reference>